<gene>
    <name evidence="2" type="ORF">NCTC10125_00764</name>
</gene>
<accession>A0AAJ5NQM1</accession>
<evidence type="ECO:0000313" key="2">
    <source>
        <dbReference type="EMBL" id="VEU62755.1"/>
    </source>
</evidence>
<evidence type="ECO:0000313" key="3">
    <source>
        <dbReference type="Proteomes" id="UP000289629"/>
    </source>
</evidence>
<organism evidence="2 3">
    <name type="scientific">Mesomycoplasma dispar</name>
    <dbReference type="NCBI Taxonomy" id="86660"/>
    <lineage>
        <taxon>Bacteria</taxon>
        <taxon>Bacillati</taxon>
        <taxon>Mycoplasmatota</taxon>
        <taxon>Mycoplasmoidales</taxon>
        <taxon>Metamycoplasmataceae</taxon>
        <taxon>Mesomycoplasma</taxon>
    </lineage>
</organism>
<keyword evidence="1" id="KW-0472">Membrane</keyword>
<protein>
    <submittedName>
        <fullName evidence="2">Uncharacterized protein</fullName>
    </submittedName>
</protein>
<evidence type="ECO:0000256" key="1">
    <source>
        <dbReference type="SAM" id="Phobius"/>
    </source>
</evidence>
<dbReference type="RefSeq" id="WP_129640163.1">
    <property type="nucleotide sequence ID" value="NZ_CP007229.1"/>
</dbReference>
<reference evidence="2 3" key="1">
    <citation type="submission" date="2019-01" db="EMBL/GenBank/DDBJ databases">
        <authorList>
            <consortium name="Pathogen Informatics"/>
        </authorList>
    </citation>
    <scope>NUCLEOTIDE SEQUENCE [LARGE SCALE GENOMIC DNA]</scope>
    <source>
        <strain evidence="2 3">NCTC10125</strain>
    </source>
</reference>
<proteinExistence type="predicted"/>
<dbReference type="EMBL" id="LR214971">
    <property type="protein sequence ID" value="VEU62755.1"/>
    <property type="molecule type" value="Genomic_DNA"/>
</dbReference>
<keyword evidence="1" id="KW-0812">Transmembrane</keyword>
<feature type="transmembrane region" description="Helical" evidence="1">
    <location>
        <begin position="106"/>
        <end position="134"/>
    </location>
</feature>
<keyword evidence="1" id="KW-1133">Transmembrane helix</keyword>
<dbReference type="Proteomes" id="UP000289629">
    <property type="component" value="Chromosome"/>
</dbReference>
<name>A0AAJ5NQM1_9BACT</name>
<feature type="transmembrane region" description="Helical" evidence="1">
    <location>
        <begin position="60"/>
        <end position="85"/>
    </location>
</feature>
<sequence>MNYEEKQRLLSFFKILIFIWLAFRAVKFVIGKILFFVYILPILKGFFSGYSEPVFLTKDILALIIIWILLSAITGVLFVIYIIKINIPEEIFLDIQQNRLLMSRFLAIRITAIIGFFIGYIGIISMIMFLLLILRHKKELLKDDELVIDNNQI</sequence>
<feature type="transmembrane region" description="Helical" evidence="1">
    <location>
        <begin position="12"/>
        <end position="40"/>
    </location>
</feature>
<dbReference type="AlphaFoldDB" id="A0AAJ5NQM1"/>